<keyword evidence="2" id="KW-1185">Reference proteome</keyword>
<gene>
    <name evidence="1" type="ORF">EDC25_106112</name>
</gene>
<protein>
    <recommendedName>
        <fullName evidence="3">SH3 domain-containing protein</fullName>
    </recommendedName>
</protein>
<comment type="caution">
    <text evidence="1">The sequence shown here is derived from an EMBL/GenBank/DDBJ whole genome shotgun (WGS) entry which is preliminary data.</text>
</comment>
<organism evidence="1 2">
    <name type="scientific">Pseudofulvimonas gallinarii</name>
    <dbReference type="NCBI Taxonomy" id="634155"/>
    <lineage>
        <taxon>Bacteria</taxon>
        <taxon>Pseudomonadati</taxon>
        <taxon>Pseudomonadota</taxon>
        <taxon>Gammaproteobacteria</taxon>
        <taxon>Lysobacterales</taxon>
        <taxon>Rhodanobacteraceae</taxon>
        <taxon>Pseudofulvimonas</taxon>
    </lineage>
</organism>
<evidence type="ECO:0000313" key="2">
    <source>
        <dbReference type="Proteomes" id="UP000294599"/>
    </source>
</evidence>
<dbReference type="EMBL" id="SMAF01000006">
    <property type="protein sequence ID" value="TCS99274.1"/>
    <property type="molecule type" value="Genomic_DNA"/>
</dbReference>
<evidence type="ECO:0008006" key="3">
    <source>
        <dbReference type="Google" id="ProtNLM"/>
    </source>
</evidence>
<proteinExistence type="predicted"/>
<name>A0A4R3LL48_9GAMM</name>
<sequence>MNGVPGTAFQPRRFLPGRWPADTRNGPSPSCRHAAWSPGIAAARAGARVVIVLACLCPPTHAATSCDIHAFSLDPETAIEVRSGPGNDFASIATVPADPGRTVFAVVEHSGEWTRVVHAVDSRGSEAFTGSGWVPAVKLAVRPPRKYKVHQRAGRTSETIDISLFAIDLPLAGCREDWVEVELPVTGTEIDNPVLRGWMPPGSACGNPWTGCD</sequence>
<dbReference type="Proteomes" id="UP000294599">
    <property type="component" value="Unassembled WGS sequence"/>
</dbReference>
<dbReference type="AlphaFoldDB" id="A0A4R3LL48"/>
<accession>A0A4R3LL48</accession>
<reference evidence="1 2" key="1">
    <citation type="submission" date="2019-03" db="EMBL/GenBank/DDBJ databases">
        <title>Genomic Encyclopedia of Type Strains, Phase IV (KMG-IV): sequencing the most valuable type-strain genomes for metagenomic binning, comparative biology and taxonomic classification.</title>
        <authorList>
            <person name="Goeker M."/>
        </authorList>
    </citation>
    <scope>NUCLEOTIDE SEQUENCE [LARGE SCALE GENOMIC DNA]</scope>
    <source>
        <strain evidence="1 2">DSM 21944</strain>
    </source>
</reference>
<evidence type="ECO:0000313" key="1">
    <source>
        <dbReference type="EMBL" id="TCS99274.1"/>
    </source>
</evidence>